<dbReference type="PANTHER" id="PTHR12747:SF0">
    <property type="entry name" value="ELONGATOR COMPLEX PROTEIN 1"/>
    <property type="match status" value="1"/>
</dbReference>
<name>A0AAJ0DI71_9PEZI</name>
<comment type="function">
    <text evidence="6">Component of the elongator complex which is required for multiple tRNA modifications, including mcm5U (5-methoxycarbonylmethyl uridine), mcm5s2U (5-methoxycarbonylmethyl-2-thiouridine), and ncm5U (5-carbamoylmethyl uridine). The elongator complex catalyzes formation of carboxymethyluridine in the wobble base at position 34 in tRNAs.</text>
</comment>
<feature type="domain" description="ELP1 alpha-solenoid" evidence="11">
    <location>
        <begin position="758"/>
        <end position="865"/>
    </location>
</feature>
<dbReference type="AlphaFoldDB" id="A0AAJ0DI71"/>
<evidence type="ECO:0000256" key="6">
    <source>
        <dbReference type="PIRNR" id="PIRNR017233"/>
    </source>
</evidence>
<proteinExistence type="inferred from homology"/>
<evidence type="ECO:0000256" key="3">
    <source>
        <dbReference type="ARBA" id="ARBA00022490"/>
    </source>
</evidence>
<dbReference type="InterPro" id="IPR056164">
    <property type="entry name" value="Beta-prop_ELP1_1st"/>
</dbReference>
<dbReference type="GO" id="GO:0005829">
    <property type="term" value="C:cytosol"/>
    <property type="evidence" value="ECO:0007669"/>
    <property type="project" value="TreeGrafter"/>
</dbReference>
<evidence type="ECO:0000313" key="13">
    <source>
        <dbReference type="EMBL" id="KAK3050381.1"/>
    </source>
</evidence>
<dbReference type="Proteomes" id="UP001271007">
    <property type="component" value="Unassembled WGS sequence"/>
</dbReference>
<comment type="subcellular location">
    <subcellularLocation>
        <location evidence="6">Cytoplasm</location>
    </subcellularLocation>
    <subcellularLocation>
        <location evidence="6">Nucleus</location>
    </subcellularLocation>
</comment>
<evidence type="ECO:0000256" key="2">
    <source>
        <dbReference type="ARBA" id="ARBA00006086"/>
    </source>
</evidence>
<evidence type="ECO:0000256" key="1">
    <source>
        <dbReference type="ARBA" id="ARBA00005043"/>
    </source>
</evidence>
<keyword evidence="4" id="KW-0819">tRNA processing</keyword>
<dbReference type="Pfam" id="PF23936">
    <property type="entry name" value="HB_ELP1"/>
    <property type="match status" value="1"/>
</dbReference>
<sequence>MRNLLNTKHAKFKLSDNAETAITATTWDVSDDSLVLAFGPSKESPSITLKRLPADAKVIEDALEIASWDAPSPNPDLEFDRIVDLHCFPDRKAITLILEGGDIVVVREEAQPGEDLIEIVGSIDAGIRAASWSPDEELLAVCSGAGTMLFMTRDFDSIANITLAAEDLKVSNHVSVGWGKKETQFKGRGAAKALRDPTMPEHVDEGTLSFADDGRVTISWRGDGQFVAVNSALEGEQKRRVIRVYSREGLLESVSEPINCLEGALSWKPKGQLIAGVQRHDDEIDIVFFERNGLRHGEFSLRLTADEMAAIRNSIDLKWNTDSTVLAVSLKDRVQLWTMGNYHYYLKQEIILSRPTNHLTSTVWHPEKPLQLSCSTVNDLRRLSYRLEVCRGSVIPPHDVGLVAVIDGKKLKVTPLRTANVPPPMALDEVDLPDNALDVAINGDGTELAVLHHSSVSVLSCDYAAKPPKMAKLHSSQILPKHTSDDIRKMQLSGDRALQIRADRDSICYEEVEGSSSTPINSSDPPAAQDQHREGVASYHLTDGGMLQVYTENQRLRIPKCTSYVVTASHLIYTTSSHLLKFIHLLGPDLMIPPDEPETDERCRSIERGAKIVTVMPSAYSLVLHMPRGNLETIFPRALVLAGIRESIRDRDYKKAFLTCRTHRVDMNILHDYAPQQFMHDVELFVKQIQKVEFVDLFLSSLSEENVSVTMYKDTLAPTEDAVINGPPCDAADGRTNGTNGANGHLTNGSAILTPPTGSSKVNKICDAFLHVLQRHTASRLQNIVTAHVCKNPPDLEAGVRLVSELRKEGDQERLEQAVEHICFLADVNQLYDTALGVYDLDVALLIAQQSQKDPREYLPYLQELLEMTMLRRQFKIDDDLKRYPKALTHLHALQASDELQIYVVKHELYAAAIDIYRYDTIPLGQLMRLYADHLNSRNKYKEAGIAYEYIGDHAAAYEAFKAVGTWRECLSNAAMVPLSSTDLANVAQDLASSLEEGKEFVSAATIHLDYLNDLESSAKMLCKGYQFAEATRQVTLRQRHELLKTIIDVGLVEASASMTELLAEMKSQIAAQVPRLQELRQKKADDPMAFLDGANGGDGDVPDNVSLAPTDTSTSGGTFMTRYTNRSTGTLATNATRKTSKNRRREERKRARGKKGTVYEEEYLVNSISRLVQRLNDVGEDVTRLIEGLMRRGMRERAIAVQTVLDEVTTSARECMDEVFSTAKEPLGQDGEVIGDGDDILPRPWGGQGVLWDALTSQKQEAPVLKALERLSLLP</sequence>
<dbReference type="Pfam" id="PF23878">
    <property type="entry name" value="TPR_ELP1"/>
    <property type="match status" value="1"/>
</dbReference>
<feature type="domain" description="ELP1 TPR" evidence="10">
    <location>
        <begin position="874"/>
        <end position="1033"/>
    </location>
</feature>
<evidence type="ECO:0000259" key="12">
    <source>
        <dbReference type="Pfam" id="PF23936"/>
    </source>
</evidence>
<evidence type="ECO:0000259" key="11">
    <source>
        <dbReference type="Pfam" id="PF23925"/>
    </source>
</evidence>
<evidence type="ECO:0000313" key="14">
    <source>
        <dbReference type="Proteomes" id="UP001271007"/>
    </source>
</evidence>
<evidence type="ECO:0000256" key="5">
    <source>
        <dbReference type="ARBA" id="ARBA00029535"/>
    </source>
</evidence>
<evidence type="ECO:0000256" key="4">
    <source>
        <dbReference type="ARBA" id="ARBA00022694"/>
    </source>
</evidence>
<dbReference type="PANTHER" id="PTHR12747">
    <property type="entry name" value="ELONGATOR COMPLEX PROTEIN 1"/>
    <property type="match status" value="1"/>
</dbReference>
<comment type="pathway">
    <text evidence="1">tRNA modification; 5-methoxycarbonylmethyl-2-thiouridine-tRNA biosynthesis.</text>
</comment>
<keyword evidence="6" id="KW-0539">Nucleus</keyword>
<dbReference type="PIRSF" id="PIRSF017233">
    <property type="entry name" value="IKAP"/>
    <property type="match status" value="1"/>
</dbReference>
<feature type="compositionally biased region" description="Polar residues" evidence="7">
    <location>
        <begin position="514"/>
        <end position="524"/>
    </location>
</feature>
<dbReference type="InterPro" id="IPR006849">
    <property type="entry name" value="Elp1"/>
</dbReference>
<dbReference type="Pfam" id="PF04762">
    <property type="entry name" value="Beta-prop_ELP1_1st"/>
    <property type="match status" value="1"/>
</dbReference>
<gene>
    <name evidence="13" type="primary">ELP1</name>
    <name evidence="13" type="ORF">LTR09_008292</name>
</gene>
<keyword evidence="3 6" id="KW-0963">Cytoplasm</keyword>
<evidence type="ECO:0000259" key="10">
    <source>
        <dbReference type="Pfam" id="PF23878"/>
    </source>
</evidence>
<dbReference type="InterPro" id="IPR056166">
    <property type="entry name" value="TPR_ELP1"/>
</dbReference>
<dbReference type="GO" id="GO:0002926">
    <property type="term" value="P:tRNA wobble base 5-methoxycarbonylmethyl-2-thiouridinylation"/>
    <property type="evidence" value="ECO:0007669"/>
    <property type="project" value="TreeGrafter"/>
</dbReference>
<reference evidence="13" key="1">
    <citation type="submission" date="2023-04" db="EMBL/GenBank/DDBJ databases">
        <title>Black Yeasts Isolated from many extreme environments.</title>
        <authorList>
            <person name="Coleine C."/>
            <person name="Stajich J.E."/>
            <person name="Selbmann L."/>
        </authorList>
    </citation>
    <scope>NUCLEOTIDE SEQUENCE</scope>
    <source>
        <strain evidence="13">CCFEE 5312</strain>
    </source>
</reference>
<keyword evidence="14" id="KW-1185">Reference proteome</keyword>
<dbReference type="Pfam" id="PF23797">
    <property type="entry name" value="Beta-prop_ELP1_2nd"/>
    <property type="match status" value="2"/>
</dbReference>
<evidence type="ECO:0000259" key="9">
    <source>
        <dbReference type="Pfam" id="PF23797"/>
    </source>
</evidence>
<dbReference type="Pfam" id="PF23925">
    <property type="entry name" value="A-sol_ELP1"/>
    <property type="match status" value="2"/>
</dbReference>
<dbReference type="InterPro" id="IPR056169">
    <property type="entry name" value="HB_ELP1"/>
</dbReference>
<feature type="domain" description="ELP1 first N-terminal beta-propeller" evidence="8">
    <location>
        <begin position="1"/>
        <end position="367"/>
    </location>
</feature>
<feature type="domain" description="ELP1 N-terminal second beta-propeller" evidence="9">
    <location>
        <begin position="558"/>
        <end position="613"/>
    </location>
</feature>
<protein>
    <recommendedName>
        <fullName evidence="5 6">Elongator complex protein 1</fullName>
    </recommendedName>
</protein>
<accession>A0AAJ0DI71</accession>
<comment type="similarity">
    <text evidence="2 6">Belongs to the ELP1/IKA1 family.</text>
</comment>
<dbReference type="Gene3D" id="2.130.10.10">
    <property type="entry name" value="YVTN repeat-like/Quinoprotein amine dehydrogenase"/>
    <property type="match status" value="1"/>
</dbReference>
<dbReference type="EMBL" id="JAWDJX010000032">
    <property type="protein sequence ID" value="KAK3050381.1"/>
    <property type="molecule type" value="Genomic_DNA"/>
</dbReference>
<feature type="domain" description="ELP1 N-terminal second beta-propeller" evidence="9">
    <location>
        <begin position="405"/>
        <end position="477"/>
    </location>
</feature>
<feature type="domain" description="ELP1 alpha-solenoid" evidence="11">
    <location>
        <begin position="637"/>
        <end position="717"/>
    </location>
</feature>
<evidence type="ECO:0000259" key="8">
    <source>
        <dbReference type="Pfam" id="PF04762"/>
    </source>
</evidence>
<dbReference type="SUPFAM" id="SSF69322">
    <property type="entry name" value="Tricorn protease domain 2"/>
    <property type="match status" value="1"/>
</dbReference>
<feature type="region of interest" description="Disordered" evidence="7">
    <location>
        <begin position="511"/>
        <end position="534"/>
    </location>
</feature>
<dbReference type="GO" id="GO:0033588">
    <property type="term" value="C:elongator holoenzyme complex"/>
    <property type="evidence" value="ECO:0007669"/>
    <property type="project" value="InterPro"/>
</dbReference>
<comment type="caution">
    <text evidence="13">The sequence shown here is derived from an EMBL/GenBank/DDBJ whole genome shotgun (WGS) entry which is preliminary data.</text>
</comment>
<dbReference type="GO" id="GO:0000049">
    <property type="term" value="F:tRNA binding"/>
    <property type="evidence" value="ECO:0007669"/>
    <property type="project" value="TreeGrafter"/>
</dbReference>
<dbReference type="InterPro" id="IPR056167">
    <property type="entry name" value="A-sol_ELP1"/>
</dbReference>
<dbReference type="GO" id="GO:0005634">
    <property type="term" value="C:nucleus"/>
    <property type="evidence" value="ECO:0007669"/>
    <property type="project" value="UniProtKB-SubCell"/>
</dbReference>
<evidence type="ECO:0000256" key="7">
    <source>
        <dbReference type="SAM" id="MobiDB-lite"/>
    </source>
</evidence>
<feature type="domain" description="ELP1 three-helical bundle" evidence="12">
    <location>
        <begin position="1043"/>
        <end position="1213"/>
    </location>
</feature>
<feature type="region of interest" description="Disordered" evidence="7">
    <location>
        <begin position="1136"/>
        <end position="1155"/>
    </location>
</feature>
<organism evidence="13 14">
    <name type="scientific">Extremus antarcticus</name>
    <dbReference type="NCBI Taxonomy" id="702011"/>
    <lineage>
        <taxon>Eukaryota</taxon>
        <taxon>Fungi</taxon>
        <taxon>Dikarya</taxon>
        <taxon>Ascomycota</taxon>
        <taxon>Pezizomycotina</taxon>
        <taxon>Dothideomycetes</taxon>
        <taxon>Dothideomycetidae</taxon>
        <taxon>Mycosphaerellales</taxon>
        <taxon>Extremaceae</taxon>
        <taxon>Extremus</taxon>
    </lineage>
</organism>
<dbReference type="InterPro" id="IPR015943">
    <property type="entry name" value="WD40/YVTN_repeat-like_dom_sf"/>
</dbReference>
<dbReference type="InterPro" id="IPR056165">
    <property type="entry name" value="Beta-prop_ELP1_2nd"/>
</dbReference>